<dbReference type="EMBL" id="JAROCC010000017">
    <property type="protein sequence ID" value="MDN4608946.1"/>
    <property type="molecule type" value="Genomic_DNA"/>
</dbReference>
<sequence length="76" mass="8654">MAIWIVPLAIVFIIIGIIGWRAVRVWDTAVVLNEKDQRVADAVEDHPFTLNPIIWVIGVAALFILFVIFFYWASSI</sequence>
<gene>
    <name evidence="2" type="ORF">P5G49_15905</name>
</gene>
<keyword evidence="1" id="KW-0812">Transmembrane</keyword>
<dbReference type="Proteomes" id="UP001175097">
    <property type="component" value="Unassembled WGS sequence"/>
</dbReference>
<feature type="transmembrane region" description="Helical" evidence="1">
    <location>
        <begin position="5"/>
        <end position="23"/>
    </location>
</feature>
<comment type="caution">
    <text evidence="2">The sequence shown here is derived from an EMBL/GenBank/DDBJ whole genome shotgun (WGS) entry which is preliminary data.</text>
</comment>
<feature type="transmembrane region" description="Helical" evidence="1">
    <location>
        <begin position="53"/>
        <end position="73"/>
    </location>
</feature>
<keyword evidence="3" id="KW-1185">Reference proteome</keyword>
<evidence type="ECO:0000313" key="2">
    <source>
        <dbReference type="EMBL" id="MDN4608946.1"/>
    </source>
</evidence>
<reference evidence="2" key="1">
    <citation type="submission" date="2023-03" db="EMBL/GenBank/DDBJ databases">
        <title>MT1 and MT2 Draft Genomes of Novel Species.</title>
        <authorList>
            <person name="Venkateswaran K."/>
        </authorList>
    </citation>
    <scope>NUCLEOTIDE SEQUENCE</scope>
    <source>
        <strain evidence="2">F6_3S_P_2</strain>
    </source>
</reference>
<evidence type="ECO:0000313" key="3">
    <source>
        <dbReference type="Proteomes" id="UP001175097"/>
    </source>
</evidence>
<protein>
    <recommendedName>
        <fullName evidence="4">Short-chain dehydrogenase</fullName>
    </recommendedName>
</protein>
<organism evidence="2 3">
    <name type="scientific">Sporosarcina highlanderae</name>
    <dbReference type="NCBI Taxonomy" id="3035916"/>
    <lineage>
        <taxon>Bacteria</taxon>
        <taxon>Bacillati</taxon>
        <taxon>Bacillota</taxon>
        <taxon>Bacilli</taxon>
        <taxon>Bacillales</taxon>
        <taxon>Caryophanaceae</taxon>
        <taxon>Sporosarcina</taxon>
    </lineage>
</organism>
<keyword evidence="1" id="KW-1133">Transmembrane helix</keyword>
<proteinExistence type="predicted"/>
<keyword evidence="1" id="KW-0472">Membrane</keyword>
<name>A0ABT8JUU5_9BACL</name>
<accession>A0ABT8JUU5</accession>
<evidence type="ECO:0008006" key="4">
    <source>
        <dbReference type="Google" id="ProtNLM"/>
    </source>
</evidence>
<evidence type="ECO:0000256" key="1">
    <source>
        <dbReference type="SAM" id="Phobius"/>
    </source>
</evidence>